<evidence type="ECO:0000313" key="3">
    <source>
        <dbReference type="Proteomes" id="UP001497522"/>
    </source>
</evidence>
<sequence>LFVLVLLFSRFLTNLRSFLVLLFIFFQSPTAVFFFLRKYFDFFSLFSKLLSLFFF</sequence>
<evidence type="ECO:0000313" key="2">
    <source>
        <dbReference type="EMBL" id="CAK9856605.1"/>
    </source>
</evidence>
<protein>
    <submittedName>
        <fullName evidence="2">Uncharacterized protein</fullName>
    </submittedName>
</protein>
<proteinExistence type="predicted"/>
<reference evidence="2" key="1">
    <citation type="submission" date="2024-03" db="EMBL/GenBank/DDBJ databases">
        <authorList>
            <consortium name="ELIXIR-Norway"/>
            <consortium name="Elixir Norway"/>
        </authorList>
    </citation>
    <scope>NUCLEOTIDE SEQUENCE</scope>
</reference>
<dbReference type="Proteomes" id="UP001497522">
    <property type="component" value="Unassembled WGS sequence"/>
</dbReference>
<dbReference type="EMBL" id="CAXHBF010000551">
    <property type="protein sequence ID" value="CAK9856605.1"/>
    <property type="molecule type" value="Genomic_DNA"/>
</dbReference>
<keyword evidence="3" id="KW-1185">Reference proteome</keyword>
<keyword evidence="1" id="KW-1133">Transmembrane helix</keyword>
<accession>A0ABP1A0T2</accession>
<feature type="transmembrane region" description="Helical" evidence="1">
    <location>
        <begin position="15"/>
        <end position="36"/>
    </location>
</feature>
<organism evidence="2 3">
    <name type="scientific">Sphagnum jensenii</name>
    <dbReference type="NCBI Taxonomy" id="128206"/>
    <lineage>
        <taxon>Eukaryota</taxon>
        <taxon>Viridiplantae</taxon>
        <taxon>Streptophyta</taxon>
        <taxon>Embryophyta</taxon>
        <taxon>Bryophyta</taxon>
        <taxon>Sphagnophytina</taxon>
        <taxon>Sphagnopsida</taxon>
        <taxon>Sphagnales</taxon>
        <taxon>Sphagnaceae</taxon>
        <taxon>Sphagnum</taxon>
    </lineage>
</organism>
<keyword evidence="1" id="KW-0472">Membrane</keyword>
<feature type="non-terminal residue" evidence="2">
    <location>
        <position position="1"/>
    </location>
</feature>
<gene>
    <name evidence="2" type="ORF">CSSPJE1EN2_LOCUS26537</name>
</gene>
<evidence type="ECO:0000256" key="1">
    <source>
        <dbReference type="SAM" id="Phobius"/>
    </source>
</evidence>
<name>A0ABP1A0T2_9BRYO</name>
<comment type="caution">
    <text evidence="2">The sequence shown here is derived from an EMBL/GenBank/DDBJ whole genome shotgun (WGS) entry which is preliminary data.</text>
</comment>
<keyword evidence="1" id="KW-0812">Transmembrane</keyword>